<feature type="chain" id="PRO_5018558438" description="Adhesin domain-containing protein" evidence="1">
    <location>
        <begin position="34"/>
        <end position="222"/>
    </location>
</feature>
<sequence length="222" mass="24368">MNKLIKKCLTATVSSLLVISAAFSTLAITAVQADTDRTLSQLYSYNGQEVVLDIDVGSAEVFATDEQEIRVEVVVSPTESSWFTFWGSADISGVELDVDQGGKRITLKLNEQDDIKQEWKIYLPRQAAVNLNVGVGSIEVSNMENDIDIDLGVGHAEVRHEILYHSVSLESGVGEVSVDLQGQAVEVSRHFVRQAYHKEEQTGFGELNVNVGVGQIEVHHQL</sequence>
<keyword evidence="3" id="KW-1185">Reference proteome</keyword>
<name>A0A3S0KRM5_9GAMM</name>
<accession>A0A3S0KRM5</accession>
<dbReference type="EMBL" id="RXNV01000003">
    <property type="protein sequence ID" value="RTR32881.1"/>
    <property type="molecule type" value="Genomic_DNA"/>
</dbReference>
<gene>
    <name evidence="2" type="ORF">EKG39_11000</name>
</gene>
<feature type="signal peptide" evidence="1">
    <location>
        <begin position="1"/>
        <end position="33"/>
    </location>
</feature>
<keyword evidence="1" id="KW-0732">Signal</keyword>
<organism evidence="2 3">
    <name type="scientific">Shewanella atlantica</name>
    <dbReference type="NCBI Taxonomy" id="271099"/>
    <lineage>
        <taxon>Bacteria</taxon>
        <taxon>Pseudomonadati</taxon>
        <taxon>Pseudomonadota</taxon>
        <taxon>Gammaproteobacteria</taxon>
        <taxon>Alteromonadales</taxon>
        <taxon>Shewanellaceae</taxon>
        <taxon>Shewanella</taxon>
    </lineage>
</organism>
<evidence type="ECO:0000313" key="3">
    <source>
        <dbReference type="Proteomes" id="UP000282060"/>
    </source>
</evidence>
<evidence type="ECO:0000256" key="1">
    <source>
        <dbReference type="SAM" id="SignalP"/>
    </source>
</evidence>
<protein>
    <recommendedName>
        <fullName evidence="4">Adhesin domain-containing protein</fullName>
    </recommendedName>
</protein>
<evidence type="ECO:0008006" key="4">
    <source>
        <dbReference type="Google" id="ProtNLM"/>
    </source>
</evidence>
<dbReference type="Proteomes" id="UP000282060">
    <property type="component" value="Unassembled WGS sequence"/>
</dbReference>
<dbReference type="OrthoDB" id="6265143at2"/>
<reference evidence="2 3" key="1">
    <citation type="submission" date="2018-12" db="EMBL/GenBank/DDBJ databases">
        <authorList>
            <person name="Yu L."/>
        </authorList>
    </citation>
    <scope>NUCLEOTIDE SEQUENCE [LARGE SCALE GENOMIC DNA]</scope>
    <source>
        <strain evidence="2 3">HAW-EB5</strain>
    </source>
</reference>
<evidence type="ECO:0000313" key="2">
    <source>
        <dbReference type="EMBL" id="RTR32881.1"/>
    </source>
</evidence>
<dbReference type="RefSeq" id="WP_126505784.1">
    <property type="nucleotide sequence ID" value="NZ_RXNV01000003.1"/>
</dbReference>
<proteinExistence type="predicted"/>
<dbReference type="AlphaFoldDB" id="A0A3S0KRM5"/>
<comment type="caution">
    <text evidence="2">The sequence shown here is derived from an EMBL/GenBank/DDBJ whole genome shotgun (WGS) entry which is preliminary data.</text>
</comment>